<feature type="chain" id="PRO_5040448464" evidence="1">
    <location>
        <begin position="19"/>
        <end position="150"/>
    </location>
</feature>
<dbReference type="EMBL" id="JAIZPD010000018">
    <property type="protein sequence ID" value="KAH0957974.1"/>
    <property type="molecule type" value="Genomic_DNA"/>
</dbReference>
<dbReference type="GeneID" id="68360195"/>
<feature type="signal peptide" evidence="1">
    <location>
        <begin position="1"/>
        <end position="18"/>
    </location>
</feature>
<reference evidence="2" key="1">
    <citation type="submission" date="2021-09" db="EMBL/GenBank/DDBJ databases">
        <title>A high-quality genome of the endoparasitic fungus Hirsutella rhossiliensis with a comparison of Hirsutella genomes reveals transposable elements contributing to genome size variation.</title>
        <authorList>
            <person name="Lin R."/>
            <person name="Jiao Y."/>
            <person name="Sun X."/>
            <person name="Ling J."/>
            <person name="Xie B."/>
            <person name="Cheng X."/>
        </authorList>
    </citation>
    <scope>NUCLEOTIDE SEQUENCE</scope>
    <source>
        <strain evidence="2">HR02</strain>
    </source>
</reference>
<name>A0A9P8MP55_9HYPO</name>
<comment type="caution">
    <text evidence="2">The sequence shown here is derived from an EMBL/GenBank/DDBJ whole genome shotgun (WGS) entry which is preliminary data.</text>
</comment>
<keyword evidence="1" id="KW-0732">Signal</keyword>
<dbReference type="Proteomes" id="UP000824596">
    <property type="component" value="Unassembled WGS sequence"/>
</dbReference>
<evidence type="ECO:0000313" key="3">
    <source>
        <dbReference type="Proteomes" id="UP000824596"/>
    </source>
</evidence>
<dbReference type="AlphaFoldDB" id="A0A9P8MP55"/>
<gene>
    <name evidence="2" type="ORF">HRG_11067</name>
</gene>
<proteinExistence type="predicted"/>
<protein>
    <submittedName>
        <fullName evidence="2">Uncharacterized protein</fullName>
    </submittedName>
</protein>
<evidence type="ECO:0000313" key="2">
    <source>
        <dbReference type="EMBL" id="KAH0957974.1"/>
    </source>
</evidence>
<dbReference type="RefSeq" id="XP_044715488.1">
    <property type="nucleotide sequence ID" value="XM_044869537.1"/>
</dbReference>
<organism evidence="2 3">
    <name type="scientific">Hirsutella rhossiliensis</name>
    <dbReference type="NCBI Taxonomy" id="111463"/>
    <lineage>
        <taxon>Eukaryota</taxon>
        <taxon>Fungi</taxon>
        <taxon>Dikarya</taxon>
        <taxon>Ascomycota</taxon>
        <taxon>Pezizomycotina</taxon>
        <taxon>Sordariomycetes</taxon>
        <taxon>Hypocreomycetidae</taxon>
        <taxon>Hypocreales</taxon>
        <taxon>Ophiocordycipitaceae</taxon>
        <taxon>Hirsutella</taxon>
    </lineage>
</organism>
<keyword evidence="3" id="KW-1185">Reference proteome</keyword>
<evidence type="ECO:0000256" key="1">
    <source>
        <dbReference type="SAM" id="SignalP"/>
    </source>
</evidence>
<sequence length="150" mass="15904">MALMALMALMAGRYRGQAAMSTPGNGHPCMACKKRVKPDVAPRLEGLCHVFPRVVLRVSRTPPLSYPPVHPAGLCADTPVDDISTSGPAFYGREAGAANEWTDSTGRAQDAKLTVTSIRPLAAVCCGLVAAVLERLTEPIQCHVHLLACL</sequence>
<accession>A0A9P8MP55</accession>